<name>A0A956M260_UNCEI</name>
<comment type="caution">
    <text evidence="1">The sequence shown here is derived from an EMBL/GenBank/DDBJ whole genome shotgun (WGS) entry which is preliminary data.</text>
</comment>
<dbReference type="InterPro" id="IPR043519">
    <property type="entry name" value="NT_sf"/>
</dbReference>
<evidence type="ECO:0000313" key="2">
    <source>
        <dbReference type="Proteomes" id="UP000697710"/>
    </source>
</evidence>
<organism evidence="1 2">
    <name type="scientific">Eiseniibacteriota bacterium</name>
    <dbReference type="NCBI Taxonomy" id="2212470"/>
    <lineage>
        <taxon>Bacteria</taxon>
        <taxon>Candidatus Eiseniibacteriota</taxon>
    </lineage>
</organism>
<dbReference type="AlphaFoldDB" id="A0A956M260"/>
<accession>A0A956M260</accession>
<dbReference type="SUPFAM" id="SSF81301">
    <property type="entry name" value="Nucleotidyltransferase"/>
    <property type="match status" value="1"/>
</dbReference>
<evidence type="ECO:0000313" key="1">
    <source>
        <dbReference type="EMBL" id="MCA9729870.1"/>
    </source>
</evidence>
<reference evidence="1" key="2">
    <citation type="journal article" date="2021" name="Microbiome">
        <title>Successional dynamics and alternative stable states in a saline activated sludge microbial community over 9 years.</title>
        <authorList>
            <person name="Wang Y."/>
            <person name="Ye J."/>
            <person name="Ju F."/>
            <person name="Liu L."/>
            <person name="Boyd J.A."/>
            <person name="Deng Y."/>
            <person name="Parks D.H."/>
            <person name="Jiang X."/>
            <person name="Yin X."/>
            <person name="Woodcroft B.J."/>
            <person name="Tyson G.W."/>
            <person name="Hugenholtz P."/>
            <person name="Polz M.F."/>
            <person name="Zhang T."/>
        </authorList>
    </citation>
    <scope>NUCLEOTIDE SEQUENCE</scope>
    <source>
        <strain evidence="1">HKST-UBA01</strain>
    </source>
</reference>
<gene>
    <name evidence="1" type="ORF">KC729_19455</name>
</gene>
<evidence type="ECO:0008006" key="3">
    <source>
        <dbReference type="Google" id="ProtNLM"/>
    </source>
</evidence>
<proteinExistence type="predicted"/>
<protein>
    <recommendedName>
        <fullName evidence="3">Nucleotidyltransferase domain-containing protein</fullName>
    </recommendedName>
</protein>
<dbReference type="Proteomes" id="UP000697710">
    <property type="component" value="Unassembled WGS sequence"/>
</dbReference>
<dbReference type="EMBL" id="JAGQHR010000877">
    <property type="protein sequence ID" value="MCA9729870.1"/>
    <property type="molecule type" value="Genomic_DNA"/>
</dbReference>
<reference evidence="1" key="1">
    <citation type="submission" date="2020-04" db="EMBL/GenBank/DDBJ databases">
        <authorList>
            <person name="Zhang T."/>
        </authorList>
    </citation>
    <scope>NUCLEOTIDE SEQUENCE</scope>
    <source>
        <strain evidence="1">HKST-UBA01</strain>
    </source>
</reference>
<sequence>MEDRRKIIDEFARELDAIAGENLRALFLYGSAVTGGFVDKKSDYNFVIVAEPVEIAFLDRVSTRARAWRKQRIPVPLIFTPPFVDRARDAYPLEFLSMLSGYELLRGADVLHEMAIARQDVRLQCERELRATTLHLRQAYVQFGRSFREMRAILGSAQPKLMAIFRGLLYLSEGPWNLHGPELTSAVRERLELPARLLALLSRIRHDVTVSSSETTELVHGLIPELERWTGLTDKL</sequence>